<evidence type="ECO:0000313" key="1">
    <source>
        <dbReference type="EnsemblMetazoa" id="tetur36g00280.1"/>
    </source>
</evidence>
<reference evidence="2" key="1">
    <citation type="submission" date="2011-08" db="EMBL/GenBank/DDBJ databases">
        <authorList>
            <person name="Rombauts S."/>
        </authorList>
    </citation>
    <scope>NUCLEOTIDE SEQUENCE</scope>
    <source>
        <strain evidence="2">London</strain>
    </source>
</reference>
<sequence length="58" mass="7013">MIHDNMKSEQKNESKYKVEAFLLRVKKDLIQFRFLMTLLFICNQNAIIDDLDYEVNMN</sequence>
<proteinExistence type="predicted"/>
<name>T1L3L4_TETUR</name>
<dbReference type="AlphaFoldDB" id="T1L3L4"/>
<dbReference type="EnsemblMetazoa" id="tetur36g00280.1">
    <property type="protein sequence ID" value="tetur36g00280.1"/>
    <property type="gene ID" value="tetur36g00280"/>
</dbReference>
<accession>T1L3L4</accession>
<keyword evidence="2" id="KW-1185">Reference proteome</keyword>
<evidence type="ECO:0000313" key="2">
    <source>
        <dbReference type="Proteomes" id="UP000015104"/>
    </source>
</evidence>
<reference evidence="1" key="2">
    <citation type="submission" date="2015-06" db="UniProtKB">
        <authorList>
            <consortium name="EnsemblMetazoa"/>
        </authorList>
    </citation>
    <scope>IDENTIFICATION</scope>
</reference>
<organism evidence="1 2">
    <name type="scientific">Tetranychus urticae</name>
    <name type="common">Two-spotted spider mite</name>
    <dbReference type="NCBI Taxonomy" id="32264"/>
    <lineage>
        <taxon>Eukaryota</taxon>
        <taxon>Metazoa</taxon>
        <taxon>Ecdysozoa</taxon>
        <taxon>Arthropoda</taxon>
        <taxon>Chelicerata</taxon>
        <taxon>Arachnida</taxon>
        <taxon>Acari</taxon>
        <taxon>Acariformes</taxon>
        <taxon>Trombidiformes</taxon>
        <taxon>Prostigmata</taxon>
        <taxon>Eleutherengona</taxon>
        <taxon>Raphignathae</taxon>
        <taxon>Tetranychoidea</taxon>
        <taxon>Tetranychidae</taxon>
        <taxon>Tetranychus</taxon>
    </lineage>
</organism>
<dbReference type="EMBL" id="CAEY01001039">
    <property type="status" value="NOT_ANNOTATED_CDS"/>
    <property type="molecule type" value="Genomic_DNA"/>
</dbReference>
<dbReference type="Proteomes" id="UP000015104">
    <property type="component" value="Unassembled WGS sequence"/>
</dbReference>
<dbReference type="HOGENOM" id="CLU_2981654_0_0_1"/>
<protein>
    <submittedName>
        <fullName evidence="1">Uncharacterized protein</fullName>
    </submittedName>
</protein>